<evidence type="ECO:0000313" key="12">
    <source>
        <dbReference type="EMBL" id="UXI67790.1"/>
    </source>
</evidence>
<dbReference type="InterPro" id="IPR012902">
    <property type="entry name" value="N_methyl_site"/>
</dbReference>
<evidence type="ECO:0000256" key="9">
    <source>
        <dbReference type="ARBA" id="ARBA00023136"/>
    </source>
</evidence>
<evidence type="ECO:0000256" key="5">
    <source>
        <dbReference type="ARBA" id="ARBA00022481"/>
    </source>
</evidence>
<evidence type="ECO:0000256" key="10">
    <source>
        <dbReference type="SAM" id="Phobius"/>
    </source>
</evidence>
<proteinExistence type="inferred from homology"/>
<dbReference type="InterPro" id="IPR045584">
    <property type="entry name" value="Pilin-like"/>
</dbReference>
<dbReference type="Gene3D" id="3.30.700.10">
    <property type="entry name" value="Glycoprotein, Type 4 Pilin"/>
    <property type="match status" value="1"/>
</dbReference>
<accession>A0ABY6BFA7</accession>
<dbReference type="Pfam" id="PF08334">
    <property type="entry name" value="T2SSG"/>
    <property type="match status" value="1"/>
</dbReference>
<evidence type="ECO:0000256" key="1">
    <source>
        <dbReference type="ARBA" id="ARBA00004377"/>
    </source>
</evidence>
<sequence length="143" mass="15182">MKYTSQRHTLPRAAAGFSLLEMLAVIVLIGIVAGLVVNNVLGNVERGKWAAGKAQVAKIAMNVESYAMDNGSPPAKLEDLVTRPGNASGWKGPYGKESDLKDPFGKAFGYKSPGEHGDFDVVFYGKDGKQGGEGTSADHGNWQ</sequence>
<dbReference type="NCBIfam" id="TIGR02532">
    <property type="entry name" value="IV_pilin_GFxxxE"/>
    <property type="match status" value="1"/>
</dbReference>
<feature type="transmembrane region" description="Helical" evidence="10">
    <location>
        <begin position="12"/>
        <end position="37"/>
    </location>
</feature>
<keyword evidence="5" id="KW-0488">Methylation</keyword>
<keyword evidence="8 10" id="KW-1133">Transmembrane helix</keyword>
<feature type="domain" description="Type II secretion system protein GspG C-terminal" evidence="11">
    <location>
        <begin position="39"/>
        <end position="142"/>
    </location>
</feature>
<dbReference type="InterPro" id="IPR013545">
    <property type="entry name" value="T2SS_protein-GspG_C"/>
</dbReference>
<comment type="subcellular location">
    <subcellularLocation>
        <location evidence="1">Cell inner membrane</location>
        <topology evidence="1">Single-pass membrane protein</topology>
    </subcellularLocation>
</comment>
<evidence type="ECO:0000256" key="3">
    <source>
        <dbReference type="ARBA" id="ARBA00020042"/>
    </source>
</evidence>
<organism evidence="12 13">
    <name type="scientific">Tahibacter amnicola</name>
    <dbReference type="NCBI Taxonomy" id="2976241"/>
    <lineage>
        <taxon>Bacteria</taxon>
        <taxon>Pseudomonadati</taxon>
        <taxon>Pseudomonadota</taxon>
        <taxon>Gammaproteobacteria</taxon>
        <taxon>Lysobacterales</taxon>
        <taxon>Rhodanobacteraceae</taxon>
        <taxon>Tahibacter</taxon>
    </lineage>
</organism>
<protein>
    <recommendedName>
        <fullName evidence="3">Type II secretion system core protein G</fullName>
    </recommendedName>
</protein>
<evidence type="ECO:0000313" key="13">
    <source>
        <dbReference type="Proteomes" id="UP001064632"/>
    </source>
</evidence>
<name>A0ABY6BFA7_9GAMM</name>
<keyword evidence="13" id="KW-1185">Reference proteome</keyword>
<dbReference type="Pfam" id="PF07963">
    <property type="entry name" value="N_methyl"/>
    <property type="match status" value="1"/>
</dbReference>
<dbReference type="Proteomes" id="UP001064632">
    <property type="component" value="Chromosome"/>
</dbReference>
<evidence type="ECO:0000259" key="11">
    <source>
        <dbReference type="Pfam" id="PF08334"/>
    </source>
</evidence>
<evidence type="ECO:0000256" key="8">
    <source>
        <dbReference type="ARBA" id="ARBA00022989"/>
    </source>
</evidence>
<evidence type="ECO:0000256" key="7">
    <source>
        <dbReference type="ARBA" id="ARBA00022692"/>
    </source>
</evidence>
<reference evidence="12" key="1">
    <citation type="submission" date="2022-09" db="EMBL/GenBank/DDBJ databases">
        <title>Tahibacter sp. nov., isolated from a fresh water.</title>
        <authorList>
            <person name="Baek J.H."/>
            <person name="Lee J.K."/>
            <person name="Kim J.M."/>
            <person name="Jeon C.O."/>
        </authorList>
    </citation>
    <scope>NUCLEOTIDE SEQUENCE</scope>
    <source>
        <strain evidence="12">W38</strain>
    </source>
</reference>
<keyword evidence="6" id="KW-0997">Cell inner membrane</keyword>
<dbReference type="PROSITE" id="PS00409">
    <property type="entry name" value="PROKAR_NTER_METHYL"/>
    <property type="match status" value="1"/>
</dbReference>
<keyword evidence="4" id="KW-1003">Cell membrane</keyword>
<dbReference type="InterPro" id="IPR000983">
    <property type="entry name" value="Bac_GSPG_pilin"/>
</dbReference>
<dbReference type="EMBL" id="CP104694">
    <property type="protein sequence ID" value="UXI67790.1"/>
    <property type="molecule type" value="Genomic_DNA"/>
</dbReference>
<comment type="similarity">
    <text evidence="2">Belongs to the GSP G family.</text>
</comment>
<dbReference type="RefSeq" id="WP_261694759.1">
    <property type="nucleotide sequence ID" value="NZ_CP104694.1"/>
</dbReference>
<evidence type="ECO:0000256" key="2">
    <source>
        <dbReference type="ARBA" id="ARBA00009984"/>
    </source>
</evidence>
<keyword evidence="7 10" id="KW-0812">Transmembrane</keyword>
<evidence type="ECO:0000256" key="6">
    <source>
        <dbReference type="ARBA" id="ARBA00022519"/>
    </source>
</evidence>
<evidence type="ECO:0000256" key="4">
    <source>
        <dbReference type="ARBA" id="ARBA00022475"/>
    </source>
</evidence>
<gene>
    <name evidence="12" type="primary">gspG</name>
    <name evidence="12" type="ORF">N4264_24155</name>
</gene>
<dbReference type="SUPFAM" id="SSF54523">
    <property type="entry name" value="Pili subunits"/>
    <property type="match status" value="1"/>
</dbReference>
<keyword evidence="9 10" id="KW-0472">Membrane</keyword>
<dbReference type="PRINTS" id="PR00813">
    <property type="entry name" value="BCTERIALGSPG"/>
</dbReference>
<dbReference type="InterPro" id="IPR010054">
    <property type="entry name" value="Type2_sec_GspG"/>
</dbReference>
<dbReference type="NCBIfam" id="TIGR01710">
    <property type="entry name" value="typeII_sec_gspG"/>
    <property type="match status" value="1"/>
</dbReference>